<dbReference type="EMBL" id="BBWV01000005">
    <property type="protein sequence ID" value="GAO45439.1"/>
    <property type="molecule type" value="Genomic_DNA"/>
</dbReference>
<accession>A0A0E9N6J8</accession>
<dbReference type="SUPFAM" id="SSF51658">
    <property type="entry name" value="Xylose isomerase-like"/>
    <property type="match status" value="1"/>
</dbReference>
<dbReference type="Pfam" id="PF01261">
    <property type="entry name" value="AP_endonuc_2"/>
    <property type="match status" value="1"/>
</dbReference>
<dbReference type="InterPro" id="IPR036237">
    <property type="entry name" value="Xyl_isomerase-like_sf"/>
</dbReference>
<organism evidence="2 3">
    <name type="scientific">Flavihumibacter petaseus NBRC 106054</name>
    <dbReference type="NCBI Taxonomy" id="1220578"/>
    <lineage>
        <taxon>Bacteria</taxon>
        <taxon>Pseudomonadati</taxon>
        <taxon>Bacteroidota</taxon>
        <taxon>Chitinophagia</taxon>
        <taxon>Chitinophagales</taxon>
        <taxon>Chitinophagaceae</taxon>
        <taxon>Flavihumibacter</taxon>
    </lineage>
</organism>
<evidence type="ECO:0000259" key="1">
    <source>
        <dbReference type="Pfam" id="PF01261"/>
    </source>
</evidence>
<keyword evidence="3" id="KW-1185">Reference proteome</keyword>
<dbReference type="Proteomes" id="UP000033121">
    <property type="component" value="Unassembled WGS sequence"/>
</dbReference>
<comment type="caution">
    <text evidence="2">The sequence shown here is derived from an EMBL/GenBank/DDBJ whole genome shotgun (WGS) entry which is preliminary data.</text>
</comment>
<feature type="domain" description="Xylose isomerase-like TIM barrel" evidence="1">
    <location>
        <begin position="21"/>
        <end position="230"/>
    </location>
</feature>
<gene>
    <name evidence="2" type="ORF">FPE01S_05_01340</name>
</gene>
<dbReference type="STRING" id="1220578.FPE01S_05_01340"/>
<sequence length="264" mass="30527">MGLQLYTIRDAMASDAAGTLQRIAAMGYQDTETYGFDPVIMSYYGYKAKDFQQLLKRNNLVTTSGHYDLFKYLNVPEQELLAYVDKCIEGAKILNQKYITWPWLDPADRNMEKFKLLTAKLNLVGERVSKSGLGFAYHNHDFEFVDYNGTNGYELILKETDARYVKLQVDLYWVCRAAATTPAELFRKQPGRFVMWHIKDMDKVSKDYTEMGNGLIDYTKILPDAQLSGLEYYYIEQGGNFRKNSMDSVQESADFFQKNLKQLL</sequence>
<protein>
    <recommendedName>
        <fullName evidence="1">Xylose isomerase-like TIM barrel domain-containing protein</fullName>
    </recommendedName>
</protein>
<dbReference type="InterPro" id="IPR013022">
    <property type="entry name" value="Xyl_isomerase-like_TIM-brl"/>
</dbReference>
<reference evidence="2 3" key="1">
    <citation type="submission" date="2015-04" db="EMBL/GenBank/DDBJ databases">
        <title>Whole genome shotgun sequence of Flavihumibacter petaseus NBRC 106054.</title>
        <authorList>
            <person name="Miyazawa S."/>
            <person name="Hosoyama A."/>
            <person name="Hashimoto M."/>
            <person name="Noguchi M."/>
            <person name="Tsuchikane K."/>
            <person name="Ohji S."/>
            <person name="Yamazoe A."/>
            <person name="Ichikawa N."/>
            <person name="Kimura A."/>
            <person name="Fujita N."/>
        </authorList>
    </citation>
    <scope>NUCLEOTIDE SEQUENCE [LARGE SCALE GENOMIC DNA]</scope>
    <source>
        <strain evidence="2 3">NBRC 106054</strain>
    </source>
</reference>
<evidence type="ECO:0000313" key="3">
    <source>
        <dbReference type="Proteomes" id="UP000033121"/>
    </source>
</evidence>
<dbReference type="InterPro" id="IPR050312">
    <property type="entry name" value="IolE/XylAMocC-like"/>
</dbReference>
<dbReference type="PANTHER" id="PTHR12110:SF41">
    <property type="entry name" value="INOSOSE DEHYDRATASE"/>
    <property type="match status" value="1"/>
</dbReference>
<name>A0A0E9N6J8_9BACT</name>
<dbReference type="AlphaFoldDB" id="A0A0E9N6J8"/>
<dbReference type="Gene3D" id="3.20.20.150">
    <property type="entry name" value="Divalent-metal-dependent TIM barrel enzymes"/>
    <property type="match status" value="1"/>
</dbReference>
<evidence type="ECO:0000313" key="2">
    <source>
        <dbReference type="EMBL" id="GAO45439.1"/>
    </source>
</evidence>
<dbReference type="OrthoDB" id="9798407at2"/>
<proteinExistence type="predicted"/>
<dbReference type="PANTHER" id="PTHR12110">
    <property type="entry name" value="HYDROXYPYRUVATE ISOMERASE"/>
    <property type="match status" value="1"/>
</dbReference>